<proteinExistence type="predicted"/>
<dbReference type="Gene3D" id="1.10.10.1320">
    <property type="entry name" value="Anti-sigma factor, zinc-finger domain"/>
    <property type="match status" value="1"/>
</dbReference>
<evidence type="ECO:0000256" key="2">
    <source>
        <dbReference type="ARBA" id="ARBA00004236"/>
    </source>
</evidence>
<evidence type="ECO:0000256" key="7">
    <source>
        <dbReference type="ARBA" id="ARBA00023136"/>
    </source>
</evidence>
<dbReference type="InterPro" id="IPR051474">
    <property type="entry name" value="Anti-sigma-K/W_factor"/>
</dbReference>
<evidence type="ECO:0000256" key="6">
    <source>
        <dbReference type="ARBA" id="ARBA00023015"/>
    </source>
</evidence>
<dbReference type="PANTHER" id="PTHR37461:SF1">
    <property type="entry name" value="ANTI-SIGMA-K FACTOR RSKA"/>
    <property type="match status" value="1"/>
</dbReference>
<evidence type="ECO:0000313" key="14">
    <source>
        <dbReference type="EMBL" id="NNG36358.1"/>
    </source>
</evidence>
<protein>
    <recommendedName>
        <fullName evidence="10">Regulator of SigK</fullName>
    </recommendedName>
    <alternativeName>
        <fullName evidence="9">Sigma-K anti-sigma factor RskA</fullName>
    </alternativeName>
</protein>
<dbReference type="InterPro" id="IPR041916">
    <property type="entry name" value="Anti_sigma_zinc_sf"/>
</dbReference>
<evidence type="ECO:0000256" key="8">
    <source>
        <dbReference type="ARBA" id="ARBA00023163"/>
    </source>
</evidence>
<keyword evidence="15" id="KW-1185">Reference proteome</keyword>
<dbReference type="Pfam" id="PF13490">
    <property type="entry name" value="zf-HC2"/>
    <property type="match status" value="1"/>
</dbReference>
<evidence type="ECO:0000256" key="4">
    <source>
        <dbReference type="ARBA" id="ARBA00022692"/>
    </source>
</evidence>
<dbReference type="GO" id="GO:0006417">
    <property type="term" value="P:regulation of translation"/>
    <property type="evidence" value="ECO:0007669"/>
    <property type="project" value="TreeGrafter"/>
</dbReference>
<evidence type="ECO:0000313" key="15">
    <source>
        <dbReference type="Proteomes" id="UP000562984"/>
    </source>
</evidence>
<evidence type="ECO:0000256" key="9">
    <source>
        <dbReference type="ARBA" id="ARBA00029829"/>
    </source>
</evidence>
<comment type="caution">
    <text evidence="14">The sequence shown here is derived from an EMBL/GenBank/DDBJ whole genome shotgun (WGS) entry which is preliminary data.</text>
</comment>
<keyword evidence="4" id="KW-0812">Transmembrane</keyword>
<dbReference type="Pfam" id="PF10099">
    <property type="entry name" value="RskA_C"/>
    <property type="match status" value="1"/>
</dbReference>
<feature type="domain" description="Anti-sigma K factor RskA C-terminal" evidence="12">
    <location>
        <begin position="159"/>
        <end position="290"/>
    </location>
</feature>
<feature type="compositionally biased region" description="Low complexity" evidence="11">
    <location>
        <begin position="124"/>
        <end position="137"/>
    </location>
</feature>
<dbReference type="GO" id="GO:0005886">
    <property type="term" value="C:plasma membrane"/>
    <property type="evidence" value="ECO:0007669"/>
    <property type="project" value="UniProtKB-SubCell"/>
</dbReference>
<keyword evidence="3" id="KW-1003">Cell membrane</keyword>
<keyword evidence="7" id="KW-0472">Membrane</keyword>
<feature type="compositionally biased region" description="Low complexity" evidence="11">
    <location>
        <begin position="82"/>
        <end position="100"/>
    </location>
</feature>
<name>A0A849AB39_9ACTN</name>
<dbReference type="RefSeq" id="WP_171200059.1">
    <property type="nucleotide sequence ID" value="NZ_JABEND010000006.1"/>
</dbReference>
<evidence type="ECO:0000256" key="3">
    <source>
        <dbReference type="ARBA" id="ARBA00022475"/>
    </source>
</evidence>
<evidence type="ECO:0000259" key="12">
    <source>
        <dbReference type="Pfam" id="PF10099"/>
    </source>
</evidence>
<dbReference type="AlphaFoldDB" id="A0A849AB39"/>
<gene>
    <name evidence="14" type="ORF">HKD39_11670</name>
</gene>
<evidence type="ECO:0000256" key="1">
    <source>
        <dbReference type="ARBA" id="ARBA00004167"/>
    </source>
</evidence>
<evidence type="ECO:0000256" key="11">
    <source>
        <dbReference type="SAM" id="MobiDB-lite"/>
    </source>
</evidence>
<sequence length="296" mass="29960">MTTPDVHLAVGAHALHALPDDERAEFREHLDECDSCARELAEFRATLAMVAELAAERPPASLRERVLAIPATTRQFPPLAPAPTGTPGTAEPGTAAPDTAELGTAEPGTAEPDATGGSGRGGNSADSTHTADSADTAGTADSTVVPLRRPWYRRPVSWLAAAVVALAVAGGLTAVLRQPSPDATEQAAACVRTATDRSEHRAATGTGTVLSATSCGAATVDLSGLAALPSDRSYQLWIMTGDSPRPAGLVSVAGNGTAAPVVTGLTTADTAIALTVEPAGGSPQPTSTPIWVTPIR</sequence>
<reference evidence="14 15" key="1">
    <citation type="submission" date="2020-05" db="EMBL/GenBank/DDBJ databases">
        <title>Nakamurella sp. DB0629 isolated from air conditioner.</title>
        <authorList>
            <person name="Kim D.H."/>
            <person name="Kim D.-U."/>
        </authorList>
    </citation>
    <scope>NUCLEOTIDE SEQUENCE [LARGE SCALE GENOMIC DNA]</scope>
    <source>
        <strain evidence="14 15">DB0629</strain>
    </source>
</reference>
<feature type="region of interest" description="Disordered" evidence="11">
    <location>
        <begin position="73"/>
        <end position="137"/>
    </location>
</feature>
<organism evidence="14 15">
    <name type="scientific">Nakamurella aerolata</name>
    <dbReference type="NCBI Taxonomy" id="1656892"/>
    <lineage>
        <taxon>Bacteria</taxon>
        <taxon>Bacillati</taxon>
        <taxon>Actinomycetota</taxon>
        <taxon>Actinomycetes</taxon>
        <taxon>Nakamurellales</taxon>
        <taxon>Nakamurellaceae</taxon>
        <taxon>Nakamurella</taxon>
    </lineage>
</organism>
<comment type="subcellular location">
    <subcellularLocation>
        <location evidence="2">Cell membrane</location>
    </subcellularLocation>
    <subcellularLocation>
        <location evidence="1">Membrane</location>
        <topology evidence="1">Single-pass membrane protein</topology>
    </subcellularLocation>
</comment>
<dbReference type="InterPro" id="IPR027383">
    <property type="entry name" value="Znf_put"/>
</dbReference>
<keyword evidence="5" id="KW-1133">Transmembrane helix</keyword>
<feature type="domain" description="Putative zinc-finger" evidence="13">
    <location>
        <begin position="5"/>
        <end position="37"/>
    </location>
</feature>
<keyword evidence="6" id="KW-0805">Transcription regulation</keyword>
<evidence type="ECO:0000259" key="13">
    <source>
        <dbReference type="Pfam" id="PF13490"/>
    </source>
</evidence>
<keyword evidence="8" id="KW-0804">Transcription</keyword>
<evidence type="ECO:0000256" key="5">
    <source>
        <dbReference type="ARBA" id="ARBA00022989"/>
    </source>
</evidence>
<dbReference type="Proteomes" id="UP000562984">
    <property type="component" value="Unassembled WGS sequence"/>
</dbReference>
<dbReference type="GO" id="GO:0016989">
    <property type="term" value="F:sigma factor antagonist activity"/>
    <property type="evidence" value="ECO:0007669"/>
    <property type="project" value="TreeGrafter"/>
</dbReference>
<dbReference type="InterPro" id="IPR018764">
    <property type="entry name" value="RskA_C"/>
</dbReference>
<evidence type="ECO:0000256" key="10">
    <source>
        <dbReference type="ARBA" id="ARBA00030803"/>
    </source>
</evidence>
<dbReference type="PANTHER" id="PTHR37461">
    <property type="entry name" value="ANTI-SIGMA-K FACTOR RSKA"/>
    <property type="match status" value="1"/>
</dbReference>
<dbReference type="EMBL" id="JABEND010000006">
    <property type="protein sequence ID" value="NNG36358.1"/>
    <property type="molecule type" value="Genomic_DNA"/>
</dbReference>
<accession>A0A849AB39</accession>